<keyword evidence="1" id="KW-0175">Coiled coil</keyword>
<proteinExistence type="predicted"/>
<dbReference type="InterPro" id="IPR029044">
    <property type="entry name" value="Nucleotide-diphossugar_trans"/>
</dbReference>
<dbReference type="InterPro" id="IPR004988">
    <property type="entry name" value="DUF273"/>
</dbReference>
<evidence type="ECO:0000313" key="2">
    <source>
        <dbReference type="Proteomes" id="UP000035642"/>
    </source>
</evidence>
<reference evidence="2" key="1">
    <citation type="submission" date="2012-09" db="EMBL/GenBank/DDBJ databases">
        <authorList>
            <person name="Martin A.A."/>
        </authorList>
    </citation>
    <scope>NUCLEOTIDE SEQUENCE</scope>
</reference>
<dbReference type="PANTHER" id="PTHR31562:SF9">
    <property type="entry name" value="GLYCOSYLTRANSFERASE FAMILY 8 PROTEIN"/>
    <property type="match status" value="1"/>
</dbReference>
<accession>A0A0K0D1Z0</accession>
<evidence type="ECO:0000313" key="3">
    <source>
        <dbReference type="WBParaSite" id="ACAC_0000408501-mRNA-1"/>
    </source>
</evidence>
<keyword evidence="2" id="KW-1185">Reference proteome</keyword>
<sequence length="178" mass="21001">MKSHSVFHVSARLENEKDVLEDKRHEIDSLKRDVERQKAANLDQSKLLAEKQSKISEEVSSRFHLIVSDLDKMNRSILIFEKFKTVRLYRKSACLIRVVEKFFRRHCLVAHFLRKLGALDYILFINSDIGVEIVDPNVEIIFYERFFNWEVAAGSYLVRNSDWSQSFLEGKFLSRCIE</sequence>
<protein>
    <submittedName>
        <fullName evidence="3">Kinetochore protein SPC25</fullName>
    </submittedName>
</protein>
<feature type="coiled-coil region" evidence="1">
    <location>
        <begin position="10"/>
        <end position="40"/>
    </location>
</feature>
<dbReference type="PANTHER" id="PTHR31562">
    <property type="entry name" value="PROTEIN CBG18972"/>
    <property type="match status" value="1"/>
</dbReference>
<dbReference type="AlphaFoldDB" id="A0A0K0D1Z0"/>
<organism evidence="2 3">
    <name type="scientific">Angiostrongylus cantonensis</name>
    <name type="common">Rat lungworm</name>
    <dbReference type="NCBI Taxonomy" id="6313"/>
    <lineage>
        <taxon>Eukaryota</taxon>
        <taxon>Metazoa</taxon>
        <taxon>Ecdysozoa</taxon>
        <taxon>Nematoda</taxon>
        <taxon>Chromadorea</taxon>
        <taxon>Rhabditida</taxon>
        <taxon>Rhabditina</taxon>
        <taxon>Rhabditomorpha</taxon>
        <taxon>Strongyloidea</taxon>
        <taxon>Metastrongylidae</taxon>
        <taxon>Angiostrongylus</taxon>
    </lineage>
</organism>
<dbReference type="Proteomes" id="UP000035642">
    <property type="component" value="Unassembled WGS sequence"/>
</dbReference>
<dbReference type="Pfam" id="PF03314">
    <property type="entry name" value="DUF273"/>
    <property type="match status" value="1"/>
</dbReference>
<reference evidence="3" key="2">
    <citation type="submission" date="2017-02" db="UniProtKB">
        <authorList>
            <consortium name="WormBaseParasite"/>
        </authorList>
    </citation>
    <scope>IDENTIFICATION</scope>
</reference>
<dbReference type="WBParaSite" id="ACAC_0000408501-mRNA-1">
    <property type="protein sequence ID" value="ACAC_0000408501-mRNA-1"/>
    <property type="gene ID" value="ACAC_0000408501"/>
</dbReference>
<name>A0A0K0D1Z0_ANGCA</name>
<evidence type="ECO:0000256" key="1">
    <source>
        <dbReference type="SAM" id="Coils"/>
    </source>
</evidence>
<dbReference type="Gene3D" id="3.90.550.10">
    <property type="entry name" value="Spore Coat Polysaccharide Biosynthesis Protein SpsA, Chain A"/>
    <property type="match status" value="1"/>
</dbReference>